<evidence type="ECO:0000256" key="6">
    <source>
        <dbReference type="SAM" id="Phobius"/>
    </source>
</evidence>
<evidence type="ECO:0000256" key="3">
    <source>
        <dbReference type="ARBA" id="ARBA00022692"/>
    </source>
</evidence>
<accession>A0ABU4JSD5</accession>
<keyword evidence="5 6" id="KW-0472">Membrane</keyword>
<comment type="subcellular location">
    <subcellularLocation>
        <location evidence="1">Membrane</location>
        <topology evidence="1">Multi-pass membrane protein</topology>
    </subcellularLocation>
</comment>
<evidence type="ECO:0000313" key="8">
    <source>
        <dbReference type="Proteomes" id="UP001281656"/>
    </source>
</evidence>
<reference evidence="7 8" key="1">
    <citation type="submission" date="2023-04" db="EMBL/GenBank/DDBJ databases">
        <title>Clostridium tannerae sp. nov., isolated from the fecal material of an alpaca.</title>
        <authorList>
            <person name="Miller S."/>
            <person name="Hendry M."/>
            <person name="King J."/>
            <person name="Sankaranarayanan K."/>
            <person name="Lawson P.A."/>
        </authorList>
    </citation>
    <scope>NUCLEOTIDE SEQUENCE [LARGE SCALE GENOMIC DNA]</scope>
    <source>
        <strain evidence="7 8">A1-XYC3</strain>
    </source>
</reference>
<dbReference type="PANTHER" id="PTHR31885">
    <property type="entry name" value="GH04784P"/>
    <property type="match status" value="1"/>
</dbReference>
<protein>
    <submittedName>
        <fullName evidence="7">Lysoplasmalogenase family protein</fullName>
    </submittedName>
</protein>
<dbReference type="InterPro" id="IPR012506">
    <property type="entry name" value="TMEM86B-like"/>
</dbReference>
<dbReference type="Proteomes" id="UP001281656">
    <property type="component" value="Unassembled WGS sequence"/>
</dbReference>
<sequence length="208" mass="23279">MYSAVLKYVGILLCLLLTVLIGSKGHDKKDTRLLKLAFFLTAVADLFMVILDFNTLGILVFCLVQITYIKRHRRAIRKKDKLTWLTLAIILVIIISRILTGSFNEGTNNTSLSEVTLTLGSIYAVILSYSVYTGWKTVKGNFYPVYSKYLISIGITLFLLCDINVALSSIAQNLFIDSIEISAVSGFLVWIFYLPSQVLLALSGYSRK</sequence>
<comment type="similarity">
    <text evidence="2">Belongs to the TMEM86 family.</text>
</comment>
<feature type="transmembrane region" description="Helical" evidence="6">
    <location>
        <begin position="147"/>
        <end position="167"/>
    </location>
</feature>
<keyword evidence="3 6" id="KW-0812">Transmembrane</keyword>
<gene>
    <name evidence="7" type="ORF">P8V03_06850</name>
</gene>
<dbReference type="RefSeq" id="WP_318797506.1">
    <property type="nucleotide sequence ID" value="NZ_JARUJP010000006.1"/>
</dbReference>
<evidence type="ECO:0000313" key="7">
    <source>
        <dbReference type="EMBL" id="MDW8800871.1"/>
    </source>
</evidence>
<keyword evidence="8" id="KW-1185">Reference proteome</keyword>
<dbReference type="Pfam" id="PF07947">
    <property type="entry name" value="YhhN"/>
    <property type="match status" value="1"/>
</dbReference>
<evidence type="ECO:0000256" key="1">
    <source>
        <dbReference type="ARBA" id="ARBA00004141"/>
    </source>
</evidence>
<proteinExistence type="inferred from homology"/>
<feature type="transmembrane region" description="Helical" evidence="6">
    <location>
        <begin position="84"/>
        <end position="103"/>
    </location>
</feature>
<evidence type="ECO:0000256" key="5">
    <source>
        <dbReference type="ARBA" id="ARBA00023136"/>
    </source>
</evidence>
<feature type="transmembrane region" description="Helical" evidence="6">
    <location>
        <begin position="35"/>
        <end position="64"/>
    </location>
</feature>
<name>A0ABU4JSD5_9CLOT</name>
<comment type="caution">
    <text evidence="7">The sequence shown here is derived from an EMBL/GenBank/DDBJ whole genome shotgun (WGS) entry which is preliminary data.</text>
</comment>
<keyword evidence="4 6" id="KW-1133">Transmembrane helix</keyword>
<dbReference type="PANTHER" id="PTHR31885:SF6">
    <property type="entry name" value="GH04784P"/>
    <property type="match status" value="1"/>
</dbReference>
<evidence type="ECO:0000256" key="2">
    <source>
        <dbReference type="ARBA" id="ARBA00007375"/>
    </source>
</evidence>
<feature type="transmembrane region" description="Helical" evidence="6">
    <location>
        <begin position="187"/>
        <end position="205"/>
    </location>
</feature>
<organism evidence="7 8">
    <name type="scientific">Clostridium tanneri</name>
    <dbReference type="NCBI Taxonomy" id="3037988"/>
    <lineage>
        <taxon>Bacteria</taxon>
        <taxon>Bacillati</taxon>
        <taxon>Bacillota</taxon>
        <taxon>Clostridia</taxon>
        <taxon>Eubacteriales</taxon>
        <taxon>Clostridiaceae</taxon>
        <taxon>Clostridium</taxon>
    </lineage>
</organism>
<dbReference type="EMBL" id="JARUJP010000006">
    <property type="protein sequence ID" value="MDW8800871.1"/>
    <property type="molecule type" value="Genomic_DNA"/>
</dbReference>
<evidence type="ECO:0000256" key="4">
    <source>
        <dbReference type="ARBA" id="ARBA00022989"/>
    </source>
</evidence>
<feature type="transmembrane region" description="Helical" evidence="6">
    <location>
        <begin position="115"/>
        <end position="135"/>
    </location>
</feature>